<proteinExistence type="predicted"/>
<evidence type="ECO:0000259" key="6">
    <source>
        <dbReference type="PROSITE" id="PS51296"/>
    </source>
</evidence>
<dbReference type="GO" id="GO:0046872">
    <property type="term" value="F:metal ion binding"/>
    <property type="evidence" value="ECO:0007669"/>
    <property type="project" value="UniProtKB-KW"/>
</dbReference>
<reference evidence="7" key="1">
    <citation type="submission" date="2016-09" db="EMBL/GenBank/DDBJ databases">
        <authorList>
            <person name="Capua I."/>
            <person name="De Benedictis P."/>
            <person name="Joannis T."/>
            <person name="Lombin L.H."/>
            <person name="Cattoli G."/>
        </authorList>
    </citation>
    <scope>NUCLEOTIDE SEQUENCE</scope>
    <source>
        <strain evidence="7">B9</strain>
    </source>
</reference>
<name>A0A1K0JFA6_CUPNE</name>
<dbReference type="InterPro" id="IPR036922">
    <property type="entry name" value="Rieske_2Fe-2S_sf"/>
</dbReference>
<dbReference type="InterPro" id="IPR050584">
    <property type="entry name" value="Cholesterol_7-desaturase"/>
</dbReference>
<dbReference type="SUPFAM" id="SSF55961">
    <property type="entry name" value="Bet v1-like"/>
    <property type="match status" value="1"/>
</dbReference>
<evidence type="ECO:0000313" key="7">
    <source>
        <dbReference type="EMBL" id="SCU73974.1"/>
    </source>
</evidence>
<evidence type="ECO:0000256" key="5">
    <source>
        <dbReference type="ARBA" id="ARBA00023014"/>
    </source>
</evidence>
<dbReference type="RefSeq" id="WP_340520838.1">
    <property type="nucleotide sequence ID" value="NZ_FMSH01000052.1"/>
</dbReference>
<gene>
    <name evidence="7" type="ORF">CNECB9_1450006</name>
</gene>
<keyword evidence="3" id="KW-0560">Oxidoreductase</keyword>
<dbReference type="Gene3D" id="2.102.10.10">
    <property type="entry name" value="Rieske [2Fe-2S] iron-sulphur domain"/>
    <property type="match status" value="1"/>
</dbReference>
<evidence type="ECO:0000256" key="1">
    <source>
        <dbReference type="ARBA" id="ARBA00022714"/>
    </source>
</evidence>
<dbReference type="Pfam" id="PF19112">
    <property type="entry name" value="VanA_C"/>
    <property type="match status" value="1"/>
</dbReference>
<dbReference type="AlphaFoldDB" id="A0A1K0JFA6"/>
<dbReference type="Gene3D" id="3.90.380.10">
    <property type="entry name" value="Naphthalene 1,2-dioxygenase Alpha Subunit, Chain A, domain 1"/>
    <property type="match status" value="1"/>
</dbReference>
<dbReference type="InterPro" id="IPR044043">
    <property type="entry name" value="VanA_C_cat"/>
</dbReference>
<keyword evidence="2" id="KW-0479">Metal-binding</keyword>
<organism evidence="7">
    <name type="scientific">Cupriavidus necator</name>
    <name type="common">Alcaligenes eutrophus</name>
    <name type="synonym">Ralstonia eutropha</name>
    <dbReference type="NCBI Taxonomy" id="106590"/>
    <lineage>
        <taxon>Bacteria</taxon>
        <taxon>Pseudomonadati</taxon>
        <taxon>Pseudomonadota</taxon>
        <taxon>Betaproteobacteria</taxon>
        <taxon>Burkholderiales</taxon>
        <taxon>Burkholderiaceae</taxon>
        <taxon>Cupriavidus</taxon>
    </lineage>
</organism>
<dbReference type="PANTHER" id="PTHR21266:SF60">
    <property type="entry name" value="3-KETOSTEROID-9-ALPHA-MONOOXYGENASE, OXYGENASE COMPONENT"/>
    <property type="match status" value="1"/>
</dbReference>
<evidence type="ECO:0000256" key="2">
    <source>
        <dbReference type="ARBA" id="ARBA00022723"/>
    </source>
</evidence>
<protein>
    <recommendedName>
        <fullName evidence="6">Rieske domain-containing protein</fullName>
    </recommendedName>
</protein>
<dbReference type="InterPro" id="IPR017941">
    <property type="entry name" value="Rieske_2Fe-2S"/>
</dbReference>
<keyword evidence="5" id="KW-0411">Iron-sulfur</keyword>
<dbReference type="EMBL" id="FMSH01000052">
    <property type="protein sequence ID" value="SCU73974.1"/>
    <property type="molecule type" value="Genomic_DNA"/>
</dbReference>
<evidence type="ECO:0000256" key="3">
    <source>
        <dbReference type="ARBA" id="ARBA00023002"/>
    </source>
</evidence>
<dbReference type="GO" id="GO:0051537">
    <property type="term" value="F:2 iron, 2 sulfur cluster binding"/>
    <property type="evidence" value="ECO:0007669"/>
    <property type="project" value="UniProtKB-KW"/>
</dbReference>
<feature type="domain" description="Rieske" evidence="6">
    <location>
        <begin position="8"/>
        <end position="109"/>
    </location>
</feature>
<keyword evidence="1" id="KW-0001">2Fe-2S</keyword>
<dbReference type="CDD" id="cd08878">
    <property type="entry name" value="RHO_alpha_C_DMO-like"/>
    <property type="match status" value="1"/>
</dbReference>
<dbReference type="Pfam" id="PF00355">
    <property type="entry name" value="Rieske"/>
    <property type="match status" value="1"/>
</dbReference>
<evidence type="ECO:0000256" key="4">
    <source>
        <dbReference type="ARBA" id="ARBA00023004"/>
    </source>
</evidence>
<accession>A0A1K0JFA6</accession>
<dbReference type="PANTHER" id="PTHR21266">
    <property type="entry name" value="IRON-SULFUR DOMAIN CONTAINING PROTEIN"/>
    <property type="match status" value="1"/>
</dbReference>
<dbReference type="GO" id="GO:0016491">
    <property type="term" value="F:oxidoreductase activity"/>
    <property type="evidence" value="ECO:0007669"/>
    <property type="project" value="UniProtKB-KW"/>
</dbReference>
<sequence>MKWIRNRWYAAALSNELGSTMISRRLFGENVVLFRDADGRPAMLSDRCPHKGAPLSRGKLCAGIISCPYHGLQFDGDGKCVHIPSQSNIPPTARLKAYPCIERYGIAWFWPGDPALADPAMLLDIPNYGAPGWDAFHGPHTLFPASIENILDNLVDPAHTTFVHQGTIGGADASEVPLTVEQHDSRITVGRWIEQSEPVPVMQRYGGFQGCVDRWQFYHLYAPNISLVDMGAVDAGGARDEDSLNRQYRTLSYAALTPEGDHTTHYFWFVLRTFALGDAEVTKEMREAYIITFDEDRALLGAIQTNTGDMLGNPLRLAIDNASIRLRRLLDRLLEQEQSHGTDSPSNNIAIVENSCANS</sequence>
<keyword evidence="4" id="KW-0408">Iron</keyword>
<dbReference type="SUPFAM" id="SSF50022">
    <property type="entry name" value="ISP domain"/>
    <property type="match status" value="1"/>
</dbReference>
<dbReference type="PROSITE" id="PS51296">
    <property type="entry name" value="RIESKE"/>
    <property type="match status" value="1"/>
</dbReference>